<proteinExistence type="predicted"/>
<keyword evidence="5" id="KW-1185">Reference proteome</keyword>
<name>A0A183EAZ6_9BILA</name>
<keyword evidence="1" id="KW-0694">RNA-binding</keyword>
<accession>A0A183EAZ6</accession>
<gene>
    <name evidence="4" type="ORF">GPUH_LOCUS18137</name>
</gene>
<evidence type="ECO:0000256" key="1">
    <source>
        <dbReference type="PROSITE-ProRule" id="PRU00266"/>
    </source>
</evidence>
<dbReference type="Gene3D" id="3.30.160.20">
    <property type="match status" value="1"/>
</dbReference>
<dbReference type="EMBL" id="UYRT01086266">
    <property type="protein sequence ID" value="VDN31125.1"/>
    <property type="molecule type" value="Genomic_DNA"/>
</dbReference>
<dbReference type="PROSITE" id="PS50137">
    <property type="entry name" value="DS_RBD"/>
    <property type="match status" value="1"/>
</dbReference>
<dbReference type="InterPro" id="IPR014720">
    <property type="entry name" value="dsRBD_dom"/>
</dbReference>
<evidence type="ECO:0000313" key="6">
    <source>
        <dbReference type="WBParaSite" id="GPUH_0001816201-mRNA-1"/>
    </source>
</evidence>
<dbReference type="AlphaFoldDB" id="A0A183EAZ6"/>
<reference evidence="6" key="1">
    <citation type="submission" date="2016-06" db="UniProtKB">
        <authorList>
            <consortium name="WormBaseParasite"/>
        </authorList>
    </citation>
    <scope>IDENTIFICATION</scope>
</reference>
<protein>
    <submittedName>
        <fullName evidence="6">DRBM domain-containing protein</fullName>
    </submittedName>
</protein>
<evidence type="ECO:0000256" key="2">
    <source>
        <dbReference type="SAM" id="MobiDB-lite"/>
    </source>
</evidence>
<dbReference type="WBParaSite" id="GPUH_0001816201-mRNA-1">
    <property type="protein sequence ID" value="GPUH_0001816201-mRNA-1"/>
    <property type="gene ID" value="GPUH_0001816201"/>
</dbReference>
<dbReference type="Proteomes" id="UP000271098">
    <property type="component" value="Unassembled WGS sequence"/>
</dbReference>
<feature type="compositionally biased region" description="Pro residues" evidence="2">
    <location>
        <begin position="24"/>
        <end position="33"/>
    </location>
</feature>
<dbReference type="SUPFAM" id="SSF54768">
    <property type="entry name" value="dsRNA-binding domain-like"/>
    <property type="match status" value="1"/>
</dbReference>
<evidence type="ECO:0000259" key="3">
    <source>
        <dbReference type="PROSITE" id="PS50137"/>
    </source>
</evidence>
<organism evidence="6">
    <name type="scientific">Gongylonema pulchrum</name>
    <dbReference type="NCBI Taxonomy" id="637853"/>
    <lineage>
        <taxon>Eukaryota</taxon>
        <taxon>Metazoa</taxon>
        <taxon>Ecdysozoa</taxon>
        <taxon>Nematoda</taxon>
        <taxon>Chromadorea</taxon>
        <taxon>Rhabditida</taxon>
        <taxon>Spirurina</taxon>
        <taxon>Spiruromorpha</taxon>
        <taxon>Spiruroidea</taxon>
        <taxon>Gongylonematidae</taxon>
        <taxon>Gongylonema</taxon>
    </lineage>
</organism>
<feature type="region of interest" description="Disordered" evidence="2">
    <location>
        <begin position="17"/>
        <end position="108"/>
    </location>
</feature>
<sequence>MDGYRGAAPPYWMRAMEHHQQQQPVPPPPPPPQERVFYPLLGQQSRGTSGGGGGAPRSTQHRTGGASTGFGYYLRDQSYYPPPQGHQQHHQHQHQHQQYQEQEDYGNADSGGGYYGYASFLAQQHSSNQQKCRIARYVDMDASSHPPTKKSKGYSTVGKTAAMILNELYPDFKTNFMMNKVPHFECSFTVQGQVFSADGPNKKTAKQHACEQALRELRPDIELDMNVLPEHGEKDMQHATLSMITSFALVKVFNVPAHQLRMVERRAMNLKPGKPMQVLIQALSFYDRTMQVDVDTVDGKPVQGNSRFICRITLDNNSRLHMFFYRGVACSFENVIGFCCVEGQWR</sequence>
<dbReference type="Pfam" id="PF00035">
    <property type="entry name" value="dsrm"/>
    <property type="match status" value="1"/>
</dbReference>
<dbReference type="OrthoDB" id="6363432at2759"/>
<reference evidence="4 5" key="2">
    <citation type="submission" date="2018-11" db="EMBL/GenBank/DDBJ databases">
        <authorList>
            <consortium name="Pathogen Informatics"/>
        </authorList>
    </citation>
    <scope>NUCLEOTIDE SEQUENCE [LARGE SCALE GENOMIC DNA]</scope>
</reference>
<evidence type="ECO:0000313" key="5">
    <source>
        <dbReference type="Proteomes" id="UP000271098"/>
    </source>
</evidence>
<dbReference type="GO" id="GO:0003723">
    <property type="term" value="F:RNA binding"/>
    <property type="evidence" value="ECO:0007669"/>
    <property type="project" value="UniProtKB-UniRule"/>
</dbReference>
<evidence type="ECO:0000313" key="4">
    <source>
        <dbReference type="EMBL" id="VDN31125.1"/>
    </source>
</evidence>
<feature type="domain" description="DRBM" evidence="3">
    <location>
        <begin position="182"/>
        <end position="219"/>
    </location>
</feature>